<comment type="subcellular location">
    <subcellularLocation>
        <location evidence="1">Nucleus</location>
    </subcellularLocation>
</comment>
<protein>
    <submittedName>
        <fullName evidence="6">DEUBAD domain-containing protein</fullName>
    </submittedName>
</protein>
<proteinExistence type="predicted"/>
<dbReference type="PROSITE" id="PS51916">
    <property type="entry name" value="DEUBAD"/>
    <property type="match status" value="1"/>
</dbReference>
<feature type="region of interest" description="Disordered" evidence="3">
    <location>
        <begin position="19"/>
        <end position="82"/>
    </location>
</feature>
<sequence>MIVHQLYEIDDKFGMVKANNGPRTTNGLAQNFGNGEAMSNGNHLQTSRNLDEAGPSTSRSTSTSGTGSTSVSSACSTPQDPDLPLEMSKLNLGGELILVPTVLVISEGAFRSIINHETFMKLPEAAKKHLMTFLPQSERPEDNEETLKKVFTKSPRFNFGNPVGKFHAKLKGGHFGTERPSERVQLKDDQRVLYDHYIRFYHINLLKKLLVSRHALLQHFISTPTWEDPGPVPVDPVALRKRDQYARIQARAAKRSRLMLGDCRARVGETGVSSDEEPDEDVLAAPTKIIATPAGRSTLYAAHHRDMDLYQPLYIDDVKTMQKKFKKLRKAQPHTPSLDITGIHLDDVLERSGVQSVSERIRQTKETLENMS</sequence>
<feature type="compositionally biased region" description="Low complexity" evidence="3">
    <location>
        <begin position="56"/>
        <end position="77"/>
    </location>
</feature>
<keyword evidence="5" id="KW-1185">Reference proteome</keyword>
<dbReference type="PANTHER" id="PTHR13052">
    <property type="entry name" value="NFRKB-RELATED"/>
    <property type="match status" value="1"/>
</dbReference>
<organism evidence="5 6">
    <name type="scientific">Mesorhabditis belari</name>
    <dbReference type="NCBI Taxonomy" id="2138241"/>
    <lineage>
        <taxon>Eukaryota</taxon>
        <taxon>Metazoa</taxon>
        <taxon>Ecdysozoa</taxon>
        <taxon>Nematoda</taxon>
        <taxon>Chromadorea</taxon>
        <taxon>Rhabditida</taxon>
        <taxon>Rhabditina</taxon>
        <taxon>Rhabditomorpha</taxon>
        <taxon>Rhabditoidea</taxon>
        <taxon>Rhabditidae</taxon>
        <taxon>Mesorhabditinae</taxon>
        <taxon>Mesorhabditis</taxon>
    </lineage>
</organism>
<evidence type="ECO:0000256" key="3">
    <source>
        <dbReference type="SAM" id="MobiDB-lite"/>
    </source>
</evidence>
<dbReference type="WBParaSite" id="MBELARI_LOCUS6077">
    <property type="protein sequence ID" value="MBELARI_LOCUS6077"/>
    <property type="gene ID" value="MBELARI_LOCUS6077"/>
</dbReference>
<name>A0AAF3FGY6_9BILA</name>
<evidence type="ECO:0000256" key="2">
    <source>
        <dbReference type="ARBA" id="ARBA00023242"/>
    </source>
</evidence>
<dbReference type="InterPro" id="IPR024867">
    <property type="entry name" value="NFRKB"/>
</dbReference>
<dbReference type="InterPro" id="IPR044867">
    <property type="entry name" value="DEUBAD_dom"/>
</dbReference>
<accession>A0AAF3FGY6</accession>
<evidence type="ECO:0000259" key="4">
    <source>
        <dbReference type="PROSITE" id="PS51916"/>
    </source>
</evidence>
<reference evidence="6" key="1">
    <citation type="submission" date="2024-02" db="UniProtKB">
        <authorList>
            <consortium name="WormBaseParasite"/>
        </authorList>
    </citation>
    <scope>IDENTIFICATION</scope>
</reference>
<feature type="compositionally biased region" description="Polar residues" evidence="3">
    <location>
        <begin position="21"/>
        <end position="48"/>
    </location>
</feature>
<dbReference type="Proteomes" id="UP000887575">
    <property type="component" value="Unassembled WGS sequence"/>
</dbReference>
<dbReference type="CDD" id="cd21865">
    <property type="entry name" value="DEUBAD_NFRKB"/>
    <property type="match status" value="1"/>
</dbReference>
<keyword evidence="2" id="KW-0539">Nucleus</keyword>
<feature type="domain" description="DEUBAD" evidence="4">
    <location>
        <begin position="100"/>
        <end position="215"/>
    </location>
</feature>
<dbReference type="AlphaFoldDB" id="A0AAF3FGY6"/>
<evidence type="ECO:0000313" key="6">
    <source>
        <dbReference type="WBParaSite" id="MBELARI_LOCUS6077"/>
    </source>
</evidence>
<evidence type="ECO:0000256" key="1">
    <source>
        <dbReference type="ARBA" id="ARBA00004123"/>
    </source>
</evidence>
<dbReference type="GO" id="GO:0031011">
    <property type="term" value="C:Ino80 complex"/>
    <property type="evidence" value="ECO:0007669"/>
    <property type="project" value="InterPro"/>
</dbReference>
<evidence type="ECO:0000313" key="5">
    <source>
        <dbReference type="Proteomes" id="UP000887575"/>
    </source>
</evidence>